<feature type="active site" evidence="4">
    <location>
        <position position="198"/>
    </location>
</feature>
<feature type="binding site" evidence="3">
    <location>
        <position position="102"/>
    </location>
    <ligand>
        <name>Zn(2+)</name>
        <dbReference type="ChEBI" id="CHEBI:29105"/>
    </ligand>
</feature>
<dbReference type="GO" id="GO:0005975">
    <property type="term" value="P:carbohydrate metabolic process"/>
    <property type="evidence" value="ECO:0007669"/>
    <property type="project" value="InterPro"/>
</dbReference>
<dbReference type="Proteomes" id="UP000248806">
    <property type="component" value="Unassembled WGS sequence"/>
</dbReference>
<dbReference type="InterPro" id="IPR051804">
    <property type="entry name" value="Carb_Metab_Reg_Kinase/Isom"/>
</dbReference>
<keyword evidence="1 3" id="KW-0479">Metal-binding</keyword>
<dbReference type="PANTHER" id="PTHR42742:SF3">
    <property type="entry name" value="FRUCTOKINASE"/>
    <property type="match status" value="1"/>
</dbReference>
<evidence type="ECO:0000256" key="2">
    <source>
        <dbReference type="ARBA" id="ARBA00022833"/>
    </source>
</evidence>
<feature type="domain" description="Phosphomannose isomerase type I catalytic" evidence="5">
    <location>
        <begin position="8"/>
        <end position="110"/>
    </location>
</feature>
<dbReference type="GO" id="GO:0004476">
    <property type="term" value="F:mannose-6-phosphate isomerase activity"/>
    <property type="evidence" value="ECO:0007669"/>
    <property type="project" value="InterPro"/>
</dbReference>
<reference evidence="6 7" key="1">
    <citation type="submission" date="2018-06" db="EMBL/GenBank/DDBJ databases">
        <title>Genomic Encyclopedia of Archaeal and Bacterial Type Strains, Phase II (KMG-II): from individual species to whole genera.</title>
        <authorList>
            <person name="Goeker M."/>
        </authorList>
    </citation>
    <scope>NUCLEOTIDE SEQUENCE [LARGE SCALE GENOMIC DNA]</scope>
    <source>
        <strain evidence="6 7">ATCC BAA-1881</strain>
    </source>
</reference>
<dbReference type="InterPro" id="IPR014628">
    <property type="entry name" value="Man6P_isomerase_Firm_short"/>
</dbReference>
<dbReference type="CDD" id="cd07010">
    <property type="entry name" value="cupin_PMI_type_I_N_bac"/>
    <property type="match status" value="1"/>
</dbReference>
<evidence type="ECO:0000256" key="3">
    <source>
        <dbReference type="PIRSR" id="PIRSR036894-1"/>
    </source>
</evidence>
<dbReference type="EMBL" id="QKUF01000001">
    <property type="protein sequence ID" value="PZW36208.1"/>
    <property type="molecule type" value="Genomic_DNA"/>
</dbReference>
<comment type="cofactor">
    <cofactor evidence="3">
        <name>Zn(2+)</name>
        <dbReference type="ChEBI" id="CHEBI:29105"/>
    </cofactor>
    <text evidence="3">Binds 1 zinc ion per subunit.</text>
</comment>
<dbReference type="InterPro" id="IPR046457">
    <property type="entry name" value="PMI_typeI_cat"/>
</dbReference>
<dbReference type="Pfam" id="PF20511">
    <property type="entry name" value="PMI_typeI_cat"/>
    <property type="match status" value="1"/>
</dbReference>
<dbReference type="AlphaFoldDB" id="A0A326UCN2"/>
<comment type="caution">
    <text evidence="6">The sequence shown here is derived from an EMBL/GenBank/DDBJ whole genome shotgun (WGS) entry which is preliminary data.</text>
</comment>
<keyword evidence="2 3" id="KW-0862">Zinc</keyword>
<evidence type="ECO:0000259" key="5">
    <source>
        <dbReference type="Pfam" id="PF20511"/>
    </source>
</evidence>
<feature type="binding site" evidence="3">
    <location>
        <position position="120"/>
    </location>
    <ligand>
        <name>Zn(2+)</name>
        <dbReference type="ChEBI" id="CHEBI:29105"/>
    </ligand>
</feature>
<proteinExistence type="predicted"/>
<dbReference type="PANTHER" id="PTHR42742">
    <property type="entry name" value="TRANSCRIPTIONAL REPRESSOR MPRA"/>
    <property type="match status" value="1"/>
</dbReference>
<evidence type="ECO:0000313" key="7">
    <source>
        <dbReference type="Proteomes" id="UP000248806"/>
    </source>
</evidence>
<accession>A0A326UCN2</accession>
<organism evidence="6 7">
    <name type="scientific">Thermosporothrix hazakensis</name>
    <dbReference type="NCBI Taxonomy" id="644383"/>
    <lineage>
        <taxon>Bacteria</taxon>
        <taxon>Bacillati</taxon>
        <taxon>Chloroflexota</taxon>
        <taxon>Ktedonobacteria</taxon>
        <taxon>Ktedonobacterales</taxon>
        <taxon>Thermosporotrichaceae</taxon>
        <taxon>Thermosporothrix</taxon>
    </lineage>
</organism>
<evidence type="ECO:0000256" key="1">
    <source>
        <dbReference type="ARBA" id="ARBA00022723"/>
    </source>
</evidence>
<sequence length="348" mass="38453">MRYFYPIRLESSLHETLWGGRRLGDENWKQLPPGDVAIGESWETEVSTVVQNGPYAGKTLGEVVELLGTDFLGEQATAIFGQRFPLLAKFIDANAQLSVQVHPKDDYAAQYEGGKLGKTEYWYILAAEPGASIVHGFKGKTTRAEVRQAIENVTLDTLTHEEPVYPGDVVFVPAGTVHAIGKGILLYELQEYSDVTYRMYDYGRLDASGKPRELHIEKSLDVSHYTASPQIKMRPVALPGTVGYEERCLVACKYFVSRAVTLTSHGTLEDKTSGSCVIVTSLGASLQISYGEGFNQNETLTRGQTLVLPATLGAYRISGQGEFLRSYVPAADDSAWKLWKQQNRESTL</sequence>
<keyword evidence="7" id="KW-1185">Reference proteome</keyword>
<dbReference type="InterPro" id="IPR011051">
    <property type="entry name" value="RmlC_Cupin_sf"/>
</dbReference>
<dbReference type="PIRSF" id="PIRSF036894">
    <property type="entry name" value="PMI_Firm_short"/>
    <property type="match status" value="1"/>
</dbReference>
<evidence type="ECO:0000313" key="6">
    <source>
        <dbReference type="EMBL" id="PZW36208.1"/>
    </source>
</evidence>
<dbReference type="GO" id="GO:0008270">
    <property type="term" value="F:zinc ion binding"/>
    <property type="evidence" value="ECO:0007669"/>
    <property type="project" value="InterPro"/>
</dbReference>
<dbReference type="SUPFAM" id="SSF51182">
    <property type="entry name" value="RmlC-like cupins"/>
    <property type="match status" value="1"/>
</dbReference>
<evidence type="ECO:0000256" key="4">
    <source>
        <dbReference type="PIRSR" id="PIRSR036894-2"/>
    </source>
</evidence>
<dbReference type="Gene3D" id="2.60.120.10">
    <property type="entry name" value="Jelly Rolls"/>
    <property type="match status" value="2"/>
</dbReference>
<gene>
    <name evidence="6" type="ORF">EI42_00380</name>
</gene>
<name>A0A326UCN2_THEHA</name>
<protein>
    <submittedName>
        <fullName evidence="6">Mannose-6-phosphate isomerase</fullName>
    </submittedName>
</protein>
<feature type="binding site" evidence="3">
    <location>
        <position position="178"/>
    </location>
    <ligand>
        <name>Zn(2+)</name>
        <dbReference type="ChEBI" id="CHEBI:29105"/>
    </ligand>
</feature>
<dbReference type="InterPro" id="IPR014710">
    <property type="entry name" value="RmlC-like_jellyroll"/>
</dbReference>
<keyword evidence="6" id="KW-0413">Isomerase</keyword>
<dbReference type="RefSeq" id="WP_170142285.1">
    <property type="nucleotide sequence ID" value="NZ_BIFX01000001.1"/>
</dbReference>